<dbReference type="InterPro" id="IPR036812">
    <property type="entry name" value="NAD(P)_OxRdtase_dom_sf"/>
</dbReference>
<evidence type="ECO:0000256" key="1">
    <source>
        <dbReference type="ARBA" id="ARBA00006515"/>
    </source>
</evidence>
<dbReference type="PANTHER" id="PTHR43150">
    <property type="entry name" value="HYPERKINETIC, ISOFORM M"/>
    <property type="match status" value="1"/>
</dbReference>
<proteinExistence type="inferred from homology"/>
<evidence type="ECO:0000313" key="5">
    <source>
        <dbReference type="EMBL" id="HIU45913.1"/>
    </source>
</evidence>
<dbReference type="Pfam" id="PF00248">
    <property type="entry name" value="Aldo_ket_red"/>
    <property type="match status" value="1"/>
</dbReference>
<dbReference type="AlphaFoldDB" id="A0A9D1LQ20"/>
<dbReference type="GO" id="GO:0051596">
    <property type="term" value="P:methylglyoxal catabolic process"/>
    <property type="evidence" value="ECO:0007669"/>
    <property type="project" value="TreeGrafter"/>
</dbReference>
<dbReference type="Proteomes" id="UP000824123">
    <property type="component" value="Unassembled WGS sequence"/>
</dbReference>
<evidence type="ECO:0000256" key="2">
    <source>
        <dbReference type="ARBA" id="ARBA00022857"/>
    </source>
</evidence>
<dbReference type="EMBL" id="DVNK01000010">
    <property type="protein sequence ID" value="HIU45913.1"/>
    <property type="molecule type" value="Genomic_DNA"/>
</dbReference>
<sequence length="336" mass="37532">MEYIAAANRYDLMPYRRCGRSGLMLPAISLGLWHNFGNITPFGVQQSLLRTAFDNGITHFDLANNYGPPYGEAERNFGIHMLRDWKPYRDELLISTKAGFDMWKGPYGDHGSRKYLIASLDQSLKRMNLDYVDIFYHHRPDPDTPIEETVGALEQILRSGKALYVGISNYRAAEAQQAIRALGALGSHLLIHQPNYSMFSRWIEEPVQGVGSLQDVLRREGVGCIAFAPLQNGLLTDRYLNGIPADSRAAHDPRYLKPSAITEDKLAKVRALNDIAQARGQKLAQMALEWVLRDEVVTSALIGASKPEQILDNVHALDAAPFTDDELARIDAILKG</sequence>
<comment type="caution">
    <text evidence="5">The sequence shown here is derived from an EMBL/GenBank/DDBJ whole genome shotgun (WGS) entry which is preliminary data.</text>
</comment>
<name>A0A9D1LQ20_9FIRM</name>
<evidence type="ECO:0000313" key="6">
    <source>
        <dbReference type="Proteomes" id="UP000824123"/>
    </source>
</evidence>
<dbReference type="Gene3D" id="3.20.20.100">
    <property type="entry name" value="NADP-dependent oxidoreductase domain"/>
    <property type="match status" value="1"/>
</dbReference>
<dbReference type="PANTHER" id="PTHR43150:SF4">
    <property type="entry name" value="L-GLYCERALDEHYDE 3-PHOSPHATE REDUCTASE"/>
    <property type="match status" value="1"/>
</dbReference>
<dbReference type="InterPro" id="IPR005399">
    <property type="entry name" value="K_chnl_volt-dep_bsu_KCNAB-rel"/>
</dbReference>
<feature type="domain" description="NADP-dependent oxidoreductase" evidence="4">
    <location>
        <begin position="28"/>
        <end position="334"/>
    </location>
</feature>
<evidence type="ECO:0000259" key="4">
    <source>
        <dbReference type="Pfam" id="PF00248"/>
    </source>
</evidence>
<accession>A0A9D1LQ20</accession>
<dbReference type="SUPFAM" id="SSF51430">
    <property type="entry name" value="NAD(P)-linked oxidoreductase"/>
    <property type="match status" value="1"/>
</dbReference>
<protein>
    <submittedName>
        <fullName evidence="5">Aldo/keto reductase</fullName>
    </submittedName>
</protein>
<keyword evidence="3" id="KW-0560">Oxidoreductase</keyword>
<keyword evidence="2" id="KW-0521">NADP</keyword>
<reference evidence="5" key="1">
    <citation type="submission" date="2020-10" db="EMBL/GenBank/DDBJ databases">
        <authorList>
            <person name="Gilroy R."/>
        </authorList>
    </citation>
    <scope>NUCLEOTIDE SEQUENCE</scope>
    <source>
        <strain evidence="5">ChiSxjej2B14-8506</strain>
    </source>
</reference>
<dbReference type="InterPro" id="IPR023210">
    <property type="entry name" value="NADP_OxRdtase_dom"/>
</dbReference>
<comment type="similarity">
    <text evidence="1">Belongs to the shaker potassium channel beta subunit family.</text>
</comment>
<organism evidence="5 6">
    <name type="scientific">Candidatus Fimadaptatus faecigallinarum</name>
    <dbReference type="NCBI Taxonomy" id="2840814"/>
    <lineage>
        <taxon>Bacteria</taxon>
        <taxon>Bacillati</taxon>
        <taxon>Bacillota</taxon>
        <taxon>Clostridia</taxon>
        <taxon>Eubacteriales</taxon>
        <taxon>Candidatus Fimadaptatus</taxon>
    </lineage>
</organism>
<gene>
    <name evidence="5" type="ORF">IAC59_01470</name>
</gene>
<evidence type="ECO:0000256" key="3">
    <source>
        <dbReference type="ARBA" id="ARBA00023002"/>
    </source>
</evidence>
<reference evidence="5" key="2">
    <citation type="journal article" date="2021" name="PeerJ">
        <title>Extensive microbial diversity within the chicken gut microbiome revealed by metagenomics and culture.</title>
        <authorList>
            <person name="Gilroy R."/>
            <person name="Ravi A."/>
            <person name="Getino M."/>
            <person name="Pursley I."/>
            <person name="Horton D.L."/>
            <person name="Alikhan N.F."/>
            <person name="Baker D."/>
            <person name="Gharbi K."/>
            <person name="Hall N."/>
            <person name="Watson M."/>
            <person name="Adriaenssens E.M."/>
            <person name="Foster-Nyarko E."/>
            <person name="Jarju S."/>
            <person name="Secka A."/>
            <person name="Antonio M."/>
            <person name="Oren A."/>
            <person name="Chaudhuri R.R."/>
            <person name="La Ragione R."/>
            <person name="Hildebrand F."/>
            <person name="Pallen M.J."/>
        </authorList>
    </citation>
    <scope>NUCLEOTIDE SEQUENCE</scope>
    <source>
        <strain evidence="5">ChiSxjej2B14-8506</strain>
    </source>
</reference>
<dbReference type="GO" id="GO:0016491">
    <property type="term" value="F:oxidoreductase activity"/>
    <property type="evidence" value="ECO:0007669"/>
    <property type="project" value="UniProtKB-KW"/>
</dbReference>